<dbReference type="GO" id="GO:0006310">
    <property type="term" value="P:DNA recombination"/>
    <property type="evidence" value="ECO:0007669"/>
    <property type="project" value="UniProtKB-KW"/>
</dbReference>
<name>Q88GN7_PSEPK</name>
<evidence type="ECO:0000313" key="2">
    <source>
        <dbReference type="EMBL" id="AAN69281.1"/>
    </source>
</evidence>
<dbReference type="InterPro" id="IPR013762">
    <property type="entry name" value="Integrase-like_cat_sf"/>
</dbReference>
<dbReference type="PaxDb" id="160488-PP_3683"/>
<dbReference type="Gene3D" id="1.10.443.10">
    <property type="entry name" value="Intergrase catalytic core"/>
    <property type="match status" value="1"/>
</dbReference>
<accession>Q88GN7</accession>
<dbReference type="GO" id="GO:0003677">
    <property type="term" value="F:DNA binding"/>
    <property type="evidence" value="ECO:0007669"/>
    <property type="project" value="InterPro"/>
</dbReference>
<sequence>MTAPPLSSWLQVPARRGIRMTTSSLFHLEHRDLELYDAPNYVVLSCLQWKSPALDVMPVAGKQHFAVMFDTMLEQGLVNFLEKVHSHGGLPAVKLVAAHDHQILVFVDSQVASSAVPLLESAWTQAIQSDGNHAWTVNFASVDELRSGRSDFEFSTIAENILDRHDLGLSEFKDFQRHTLITYEALDDSRNCDAASVFHDRLVDAHTRRSDKSFLKLGKPSENVQTSDDERPVDVTYDEMAKRVITTVACVHALSLCGIRFLEMRLMQVGAQFTSYLENQCWFFCRSKASPSLSVQIPKFCAEIIAKHVKLNGLSESDYLFQSTKYPGKPMTEREFQGIYRSWVLAVGGKDLLTKHDAHKKILLSQSRFMQIALATELPTGHVPARHLEQYLALVDASSVAADHDAKDEDKPS</sequence>
<dbReference type="InterPro" id="IPR011010">
    <property type="entry name" value="DNA_brk_join_enz"/>
</dbReference>
<organism evidence="2 3">
    <name type="scientific">Pseudomonas putida (strain ATCC 47054 / DSM 6125 / CFBP 8728 / NCIMB 11950 / KT2440)</name>
    <dbReference type="NCBI Taxonomy" id="160488"/>
    <lineage>
        <taxon>Bacteria</taxon>
        <taxon>Pseudomonadati</taxon>
        <taxon>Pseudomonadota</taxon>
        <taxon>Gammaproteobacteria</taxon>
        <taxon>Pseudomonadales</taxon>
        <taxon>Pseudomonadaceae</taxon>
        <taxon>Pseudomonas</taxon>
    </lineage>
</organism>
<dbReference type="BioCyc" id="PPUT160488:G1G01-3921-MONOMER"/>
<dbReference type="OrthoDB" id="7029818at2"/>
<dbReference type="EMBL" id="AE015451">
    <property type="protein sequence ID" value="AAN69281.1"/>
    <property type="molecule type" value="Genomic_DNA"/>
</dbReference>
<dbReference type="GO" id="GO:0015074">
    <property type="term" value="P:DNA integration"/>
    <property type="evidence" value="ECO:0007669"/>
    <property type="project" value="InterPro"/>
</dbReference>
<gene>
    <name evidence="2" type="ordered locus">PP_3683</name>
</gene>
<keyword evidence="1" id="KW-0233">DNA recombination</keyword>
<dbReference type="AlphaFoldDB" id="Q88GN7"/>
<reference evidence="2 3" key="2">
    <citation type="journal article" date="2016" name="Environ. Microbiol.">
        <title>The revisited genome of Pseudomonas putida KT2440 enlightens its value as a robust metabolic chassis.</title>
        <authorList>
            <person name="Belda E."/>
            <person name="van Heck R.G."/>
            <person name="Lopez-Sanchez M.J."/>
            <person name="Cruveiller S."/>
            <person name="Barbe V."/>
            <person name="Fraser C."/>
            <person name="Klenk H.P."/>
            <person name="Petersen J."/>
            <person name="Morgat A."/>
            <person name="Nikel P.I."/>
            <person name="Vallenet D."/>
            <person name="Rouy Z."/>
            <person name="Sekowska A."/>
            <person name="Martins Dos Santos V.A."/>
            <person name="de Lorenzo V."/>
            <person name="Danchin A."/>
            <person name="Medigue C."/>
        </authorList>
    </citation>
    <scope>NUCLEOTIDE SEQUENCE [LARGE SCALE GENOMIC DNA]</scope>
    <source>
        <strain evidence="3">ATCC 47054 / DSM 6125 / CFBP 8728 / NCIMB 11950 / KT2440</strain>
    </source>
</reference>
<evidence type="ECO:0000313" key="3">
    <source>
        <dbReference type="Proteomes" id="UP000000556"/>
    </source>
</evidence>
<keyword evidence="3" id="KW-1185">Reference proteome</keyword>
<dbReference type="Proteomes" id="UP000000556">
    <property type="component" value="Chromosome"/>
</dbReference>
<evidence type="ECO:0000256" key="1">
    <source>
        <dbReference type="ARBA" id="ARBA00023172"/>
    </source>
</evidence>
<dbReference type="KEGG" id="ppu:PP_3683"/>
<protein>
    <submittedName>
        <fullName evidence="2">Uncharacterized protein</fullName>
    </submittedName>
</protein>
<proteinExistence type="predicted"/>
<dbReference type="PATRIC" id="fig|160488.4.peg.3918"/>
<dbReference type="SUPFAM" id="SSF56349">
    <property type="entry name" value="DNA breaking-rejoining enzymes"/>
    <property type="match status" value="1"/>
</dbReference>
<reference evidence="2 3" key="1">
    <citation type="journal article" date="2002" name="Environ. Microbiol.">
        <title>Complete genome sequence and comparative analysis of the metabolically versatile Pseudomonas putida KT2440.</title>
        <authorList>
            <person name="Nelson K.E."/>
            <person name="Weinel C."/>
            <person name="Paulsen I.T."/>
            <person name="Dodson R.J."/>
            <person name="Hilbert H."/>
            <person name="Martins dos Santos V.A."/>
            <person name="Fouts D.E."/>
            <person name="Gill S.R."/>
            <person name="Pop M."/>
            <person name="Holmes M."/>
            <person name="Brinkac L."/>
            <person name="Beanan M."/>
            <person name="DeBoy R.T."/>
            <person name="Daugherty S."/>
            <person name="Kolonay J."/>
            <person name="Madupu R."/>
            <person name="Nelson W."/>
            <person name="White O."/>
            <person name="Peterson J."/>
            <person name="Khouri H."/>
            <person name="Hance I."/>
            <person name="Chris Lee P."/>
            <person name="Holtzapple E."/>
            <person name="Scanlan D."/>
            <person name="Tran K."/>
            <person name="Moazzez A."/>
            <person name="Utterback T."/>
            <person name="Rizzo M."/>
            <person name="Lee K."/>
            <person name="Kosack D."/>
            <person name="Moestl D."/>
            <person name="Wedler H."/>
            <person name="Lauber J."/>
            <person name="Stjepandic D."/>
            <person name="Hoheisel J."/>
            <person name="Straetz M."/>
            <person name="Heim S."/>
            <person name="Kiewitz C."/>
            <person name="Eisen J.A."/>
            <person name="Timmis K.N."/>
            <person name="Dusterhoft A."/>
            <person name="Tummler B."/>
            <person name="Fraser C.M."/>
        </authorList>
    </citation>
    <scope>NUCLEOTIDE SEQUENCE [LARGE SCALE GENOMIC DNA]</scope>
    <source>
        <strain evidence="3">ATCC 47054 / DSM 6125 / CFBP 8728 / NCIMB 11950 / KT2440</strain>
    </source>
</reference>
<dbReference type="HOGENOM" id="CLU_665435_0_0_6"/>